<proteinExistence type="predicted"/>
<dbReference type="EMBL" id="CM011675">
    <property type="protein sequence ID" value="TMS22726.1"/>
    <property type="molecule type" value="Genomic_DNA"/>
</dbReference>
<dbReference type="Proteomes" id="UP000793456">
    <property type="component" value="Chromosome II"/>
</dbReference>
<reference evidence="1" key="1">
    <citation type="submission" date="2018-11" db="EMBL/GenBank/DDBJ databases">
        <title>The sequence and de novo assembly of Larimichthys crocea genome using PacBio and Hi-C technologies.</title>
        <authorList>
            <person name="Xu P."/>
            <person name="Chen B."/>
            <person name="Zhou Z."/>
            <person name="Ke Q."/>
            <person name="Wu Y."/>
            <person name="Bai H."/>
            <person name="Pu F."/>
        </authorList>
    </citation>
    <scope>NUCLEOTIDE SEQUENCE</scope>
    <source>
        <tissue evidence="1">Muscle</tissue>
    </source>
</reference>
<sequence>MSLRSSETQSDVEVFHTCPADTGSYTVIVQNRKGSAQHTVSLSVIDRPDPPASQPVVSQMTTQSLVLSWTGPSYDGGTAVLGYVVEVRSKGAQDWTEVISRCKNTSYHVQSGLEPQGLYRFRVRAYNSAGISEPSQESEWVNMATAEKKKEERMTYITVTIDTKHKVKDHYNVHEKLGVGKFGQVFRLSHKETGQVCAGKFYRARTSKERAAARKEIELMNCLHHSKLVQCLAAY</sequence>
<protein>
    <submittedName>
        <fullName evidence="1">Uncharacterized protein</fullName>
    </submittedName>
</protein>
<keyword evidence="2" id="KW-1185">Reference proteome</keyword>
<accession>A0ACD3RUU2</accession>
<name>A0ACD3RUU2_LARCR</name>
<comment type="caution">
    <text evidence="1">The sequence shown here is derived from an EMBL/GenBank/DDBJ whole genome shotgun (WGS) entry which is preliminary data.</text>
</comment>
<organism evidence="1 2">
    <name type="scientific">Larimichthys crocea</name>
    <name type="common">Large yellow croaker</name>
    <name type="synonym">Pseudosciaena crocea</name>
    <dbReference type="NCBI Taxonomy" id="215358"/>
    <lineage>
        <taxon>Eukaryota</taxon>
        <taxon>Metazoa</taxon>
        <taxon>Chordata</taxon>
        <taxon>Craniata</taxon>
        <taxon>Vertebrata</taxon>
        <taxon>Euteleostomi</taxon>
        <taxon>Actinopterygii</taxon>
        <taxon>Neopterygii</taxon>
        <taxon>Teleostei</taxon>
        <taxon>Neoteleostei</taxon>
        <taxon>Acanthomorphata</taxon>
        <taxon>Eupercaria</taxon>
        <taxon>Sciaenidae</taxon>
        <taxon>Larimichthys</taxon>
    </lineage>
</organism>
<evidence type="ECO:0000313" key="2">
    <source>
        <dbReference type="Proteomes" id="UP000793456"/>
    </source>
</evidence>
<evidence type="ECO:0000313" key="1">
    <source>
        <dbReference type="EMBL" id="TMS22726.1"/>
    </source>
</evidence>
<gene>
    <name evidence="1" type="ORF">E3U43_012991</name>
</gene>